<comment type="subcellular location">
    <subcellularLocation>
        <location evidence="7">Cell membrane</location>
        <topology evidence="7">Single-pass membrane protein</topology>
    </subcellularLocation>
</comment>
<evidence type="ECO:0000256" key="7">
    <source>
        <dbReference type="HAMAP-Rule" id="MF_02065"/>
    </source>
</evidence>
<gene>
    <name evidence="7" type="primary">mltG</name>
    <name evidence="9" type="ORF">GCM10020260_20090</name>
</gene>
<proteinExistence type="inferred from homology"/>
<evidence type="ECO:0000256" key="5">
    <source>
        <dbReference type="ARBA" id="ARBA00023239"/>
    </source>
</evidence>
<keyword evidence="5 7" id="KW-0456">Lyase</keyword>
<feature type="transmembrane region" description="Helical" evidence="7">
    <location>
        <begin position="180"/>
        <end position="200"/>
    </location>
</feature>
<organism evidence="9 10">
    <name type="scientific">Nesterenkonia halobia</name>
    <dbReference type="NCBI Taxonomy" id="37922"/>
    <lineage>
        <taxon>Bacteria</taxon>
        <taxon>Bacillati</taxon>
        <taxon>Actinomycetota</taxon>
        <taxon>Actinomycetes</taxon>
        <taxon>Micrococcales</taxon>
        <taxon>Micrococcaceae</taxon>
        <taxon>Nesterenkonia</taxon>
    </lineage>
</organism>
<keyword evidence="3 7" id="KW-1133">Transmembrane helix</keyword>
<keyword evidence="1 7" id="KW-1003">Cell membrane</keyword>
<evidence type="ECO:0000256" key="1">
    <source>
        <dbReference type="ARBA" id="ARBA00022475"/>
    </source>
</evidence>
<evidence type="ECO:0000256" key="6">
    <source>
        <dbReference type="ARBA" id="ARBA00023316"/>
    </source>
</evidence>
<dbReference type="RefSeq" id="WP_344720867.1">
    <property type="nucleotide sequence ID" value="NZ_BAAAYG010000007.1"/>
</dbReference>
<comment type="catalytic activity">
    <reaction evidence="7">
        <text>a peptidoglycan chain = a peptidoglycan chain with N-acetyl-1,6-anhydromuramyl-[peptide] at the reducing end + a peptidoglycan chain with N-acetylglucosamine at the non-reducing end.</text>
        <dbReference type="EC" id="4.2.2.29"/>
    </reaction>
</comment>
<comment type="similarity">
    <text evidence="7">Belongs to the transglycosylase MltG family.</text>
</comment>
<evidence type="ECO:0000256" key="2">
    <source>
        <dbReference type="ARBA" id="ARBA00022692"/>
    </source>
</evidence>
<reference evidence="10" key="1">
    <citation type="journal article" date="2019" name="Int. J. Syst. Evol. Microbiol.">
        <title>The Global Catalogue of Microorganisms (GCM) 10K type strain sequencing project: providing services to taxonomists for standard genome sequencing and annotation.</title>
        <authorList>
            <consortium name="The Broad Institute Genomics Platform"/>
            <consortium name="The Broad Institute Genome Sequencing Center for Infectious Disease"/>
            <person name="Wu L."/>
            <person name="Ma J."/>
        </authorList>
    </citation>
    <scope>NUCLEOTIDE SEQUENCE [LARGE SCALE GENOMIC DNA]</scope>
    <source>
        <strain evidence="10">JCM 11483</strain>
    </source>
</reference>
<evidence type="ECO:0000313" key="9">
    <source>
        <dbReference type="EMBL" id="GAA3286067.1"/>
    </source>
</evidence>
<evidence type="ECO:0000313" key="10">
    <source>
        <dbReference type="Proteomes" id="UP001501736"/>
    </source>
</evidence>
<sequence>MSDDQPPEHGSRRRRAEQSPPPPGSDASDGGDPDSPESSAEPLAQSAETPAEAPIGTAAAGAPSPATAGTGSLDAVLSRDPVEPSSDPERGPEDETDDETDDDADPGASEDPQDREPSETSLDARLLGADEHIEHDAEGTPVLISSSDYGRGYQTVTPLAGAPGRRILDKRRQRRRRRNITLVSVLAGLVALMVVLAVVFRTVFGGVFSEPEDYDAVAGGSVTFTVERGDGWGAVAHKLSSEGIVASAEAFDQALQDAEEVGTLQVGDYEMNEQMPAEDAVGVLSAEQESQLYVALNSGTRLDAAYDAIAEATEYSADELRDAAEDPTEFGLPEQAESLEGYLAAGEHRFPVDAGAAEILQQLVDETLGWLEDAGVTDPTEQYEAVTKASLLTAEAQPDDYRTVAGIIENRLQPDNSETDGYLQIDSTANYGLEQRDLHLSREELDDPENEYSTHAHRGLPPGPIEAVTQEAIEAAADPEDNDYYYWVTTNIATGETKFAETYSEHQEYVEEYDAYCEENPDVCGDGDAPNTETRSE</sequence>
<name>A0ABP6RFK1_9MICC</name>
<feature type="region of interest" description="Disordered" evidence="8">
    <location>
        <begin position="1"/>
        <end position="120"/>
    </location>
</feature>
<dbReference type="Pfam" id="PF02618">
    <property type="entry name" value="YceG"/>
    <property type="match status" value="1"/>
</dbReference>
<keyword evidence="6 7" id="KW-0961">Cell wall biogenesis/degradation</keyword>
<feature type="compositionally biased region" description="Acidic residues" evidence="8">
    <location>
        <begin position="94"/>
        <end position="105"/>
    </location>
</feature>
<dbReference type="Proteomes" id="UP001501736">
    <property type="component" value="Unassembled WGS sequence"/>
</dbReference>
<dbReference type="HAMAP" id="MF_02065">
    <property type="entry name" value="MltG"/>
    <property type="match status" value="1"/>
</dbReference>
<dbReference type="Gene3D" id="3.30.1490.480">
    <property type="entry name" value="Endolytic murein transglycosylase"/>
    <property type="match status" value="1"/>
</dbReference>
<keyword evidence="2 7" id="KW-0812">Transmembrane</keyword>
<comment type="function">
    <text evidence="7">Functions as a peptidoglycan terminase that cleaves nascent peptidoglycan strands endolytically to terminate their elongation.</text>
</comment>
<dbReference type="EMBL" id="BAAAYG010000007">
    <property type="protein sequence ID" value="GAA3286067.1"/>
    <property type="molecule type" value="Genomic_DNA"/>
</dbReference>
<dbReference type="PANTHER" id="PTHR30518">
    <property type="entry name" value="ENDOLYTIC MUREIN TRANSGLYCOSYLASE"/>
    <property type="match status" value="1"/>
</dbReference>
<dbReference type="EC" id="4.2.2.29" evidence="7"/>
<feature type="compositionally biased region" description="Basic and acidic residues" evidence="8">
    <location>
        <begin position="1"/>
        <end position="10"/>
    </location>
</feature>
<feature type="compositionally biased region" description="Low complexity" evidence="8">
    <location>
        <begin position="47"/>
        <end position="72"/>
    </location>
</feature>
<accession>A0ABP6RFK1</accession>
<keyword evidence="10" id="KW-1185">Reference proteome</keyword>
<dbReference type="InterPro" id="IPR003770">
    <property type="entry name" value="MLTG-like"/>
</dbReference>
<protein>
    <recommendedName>
        <fullName evidence="7">Endolytic murein transglycosylase</fullName>
        <ecNumber evidence="7">4.2.2.29</ecNumber>
    </recommendedName>
    <alternativeName>
        <fullName evidence="7">Peptidoglycan lytic transglycosylase</fullName>
    </alternativeName>
    <alternativeName>
        <fullName evidence="7">Peptidoglycan polymerization terminase</fullName>
    </alternativeName>
</protein>
<comment type="caution">
    <text evidence="9">The sequence shown here is derived from an EMBL/GenBank/DDBJ whole genome shotgun (WGS) entry which is preliminary data.</text>
</comment>
<feature type="site" description="Important for catalytic activity" evidence="7">
    <location>
        <position position="395"/>
    </location>
</feature>
<evidence type="ECO:0000256" key="3">
    <source>
        <dbReference type="ARBA" id="ARBA00022989"/>
    </source>
</evidence>
<keyword evidence="4 7" id="KW-0472">Membrane</keyword>
<evidence type="ECO:0000256" key="8">
    <source>
        <dbReference type="SAM" id="MobiDB-lite"/>
    </source>
</evidence>
<dbReference type="PANTHER" id="PTHR30518:SF2">
    <property type="entry name" value="ENDOLYTIC MUREIN TRANSGLYCOSYLASE"/>
    <property type="match status" value="1"/>
</dbReference>
<evidence type="ECO:0000256" key="4">
    <source>
        <dbReference type="ARBA" id="ARBA00023136"/>
    </source>
</evidence>